<protein>
    <submittedName>
        <fullName evidence="1">Uncharacterized protein</fullName>
    </submittedName>
</protein>
<reference evidence="1" key="1">
    <citation type="journal article" date="2013" name="Environ. Microbiol.">
        <title>Microbiota from the distal guts of lean and obese adolescents exhibit partial functional redundancy besides clear differences in community structure.</title>
        <authorList>
            <person name="Ferrer M."/>
            <person name="Ruiz A."/>
            <person name="Lanza F."/>
            <person name="Haange S.B."/>
            <person name="Oberbach A."/>
            <person name="Till H."/>
            <person name="Bargiela R."/>
            <person name="Campoy C."/>
            <person name="Segura M.T."/>
            <person name="Richter M."/>
            <person name="von Bergen M."/>
            <person name="Seifert J."/>
            <person name="Suarez A."/>
        </authorList>
    </citation>
    <scope>NUCLEOTIDE SEQUENCE</scope>
</reference>
<dbReference type="EMBL" id="AJWY01013081">
    <property type="protein sequence ID" value="EKC48110.1"/>
    <property type="molecule type" value="Genomic_DNA"/>
</dbReference>
<feature type="non-terminal residue" evidence="1">
    <location>
        <position position="1"/>
    </location>
</feature>
<dbReference type="AlphaFoldDB" id="K1S363"/>
<organism evidence="1">
    <name type="scientific">human gut metagenome</name>
    <dbReference type="NCBI Taxonomy" id="408170"/>
    <lineage>
        <taxon>unclassified sequences</taxon>
        <taxon>metagenomes</taxon>
        <taxon>organismal metagenomes</taxon>
    </lineage>
</organism>
<sequence length="111" mass="11632">SALALHRGAAGNELVLYRGKVTARTAEGVAEEEAVLRLPFAGDTATLRLYFEDGGTVHYACEVNGQETPLDGSFPAAKSTWSGAKPALFARNTANRAGGQGRFGAVSFECL</sequence>
<comment type="caution">
    <text evidence="1">The sequence shown here is derived from an EMBL/GenBank/DDBJ whole genome shotgun (WGS) entry which is preliminary data.</text>
</comment>
<evidence type="ECO:0000313" key="1">
    <source>
        <dbReference type="EMBL" id="EKC48110.1"/>
    </source>
</evidence>
<proteinExistence type="predicted"/>
<gene>
    <name evidence="1" type="ORF">LEA_19036</name>
</gene>
<accession>K1S363</accession>
<name>K1S363_9ZZZZ</name>